<dbReference type="Pfam" id="PF13429">
    <property type="entry name" value="TPR_15"/>
    <property type="match status" value="1"/>
</dbReference>
<dbReference type="PANTHER" id="PTHR44858">
    <property type="entry name" value="TETRATRICOPEPTIDE REPEAT PROTEIN 6"/>
    <property type="match status" value="1"/>
</dbReference>
<keyword evidence="2 3" id="KW-0802">TPR repeat</keyword>
<dbReference type="PANTHER" id="PTHR44858:SF17">
    <property type="match status" value="1"/>
</dbReference>
<dbReference type="SUPFAM" id="SSF48439">
    <property type="entry name" value="Protein prenylyltransferase"/>
    <property type="match status" value="2"/>
</dbReference>
<name>A0A2P8DIM7_9ACTN</name>
<evidence type="ECO:0000256" key="3">
    <source>
        <dbReference type="PROSITE-ProRule" id="PRU00339"/>
    </source>
</evidence>
<evidence type="ECO:0000313" key="6">
    <source>
        <dbReference type="Proteomes" id="UP000240542"/>
    </source>
</evidence>
<dbReference type="EMBL" id="PYGA01000009">
    <property type="protein sequence ID" value="PSK97009.1"/>
    <property type="molecule type" value="Genomic_DNA"/>
</dbReference>
<gene>
    <name evidence="5" type="ORF">CLV63_10912</name>
</gene>
<dbReference type="SMART" id="SM00220">
    <property type="entry name" value="S_TKc"/>
    <property type="match status" value="1"/>
</dbReference>
<dbReference type="PROSITE" id="PS50005">
    <property type="entry name" value="TPR"/>
    <property type="match status" value="4"/>
</dbReference>
<dbReference type="SUPFAM" id="SSF56112">
    <property type="entry name" value="Protein kinase-like (PK-like)"/>
    <property type="match status" value="1"/>
</dbReference>
<dbReference type="Pfam" id="PF13432">
    <property type="entry name" value="TPR_16"/>
    <property type="match status" value="4"/>
</dbReference>
<evidence type="ECO:0000256" key="2">
    <source>
        <dbReference type="ARBA" id="ARBA00022803"/>
    </source>
</evidence>
<dbReference type="RefSeq" id="WP_170134220.1">
    <property type="nucleotide sequence ID" value="NZ_PYGA01000009.1"/>
</dbReference>
<dbReference type="Proteomes" id="UP000240542">
    <property type="component" value="Unassembled WGS sequence"/>
</dbReference>
<organism evidence="5 6">
    <name type="scientific">Murinocardiopsis flavida</name>
    <dbReference type="NCBI Taxonomy" id="645275"/>
    <lineage>
        <taxon>Bacteria</taxon>
        <taxon>Bacillati</taxon>
        <taxon>Actinomycetota</taxon>
        <taxon>Actinomycetes</taxon>
        <taxon>Streptosporangiales</taxon>
        <taxon>Nocardiopsidaceae</taxon>
        <taxon>Murinocardiopsis</taxon>
    </lineage>
</organism>
<dbReference type="InterPro" id="IPR000719">
    <property type="entry name" value="Prot_kinase_dom"/>
</dbReference>
<dbReference type="Gene3D" id="1.10.510.10">
    <property type="entry name" value="Transferase(Phosphotransferase) domain 1"/>
    <property type="match status" value="1"/>
</dbReference>
<feature type="repeat" description="TPR" evidence="3">
    <location>
        <begin position="513"/>
        <end position="546"/>
    </location>
</feature>
<evidence type="ECO:0000256" key="1">
    <source>
        <dbReference type="ARBA" id="ARBA00022737"/>
    </source>
</evidence>
<feature type="repeat" description="TPR" evidence="3">
    <location>
        <begin position="445"/>
        <end position="478"/>
    </location>
</feature>
<comment type="caution">
    <text evidence="5">The sequence shown here is derived from an EMBL/GenBank/DDBJ whole genome shotgun (WGS) entry which is preliminary data.</text>
</comment>
<keyword evidence="6" id="KW-1185">Reference proteome</keyword>
<keyword evidence="1" id="KW-0677">Repeat</keyword>
<dbReference type="PROSITE" id="PS00108">
    <property type="entry name" value="PROTEIN_KINASE_ST"/>
    <property type="match status" value="1"/>
</dbReference>
<keyword evidence="5" id="KW-0808">Transferase</keyword>
<feature type="repeat" description="TPR" evidence="3">
    <location>
        <begin position="479"/>
        <end position="512"/>
    </location>
</feature>
<evidence type="ECO:0000259" key="4">
    <source>
        <dbReference type="PROSITE" id="PS50011"/>
    </source>
</evidence>
<dbReference type="Gene3D" id="1.25.40.10">
    <property type="entry name" value="Tetratricopeptide repeat domain"/>
    <property type="match status" value="4"/>
</dbReference>
<dbReference type="PROSITE" id="PS50011">
    <property type="entry name" value="PROTEIN_KINASE_DOM"/>
    <property type="match status" value="1"/>
</dbReference>
<evidence type="ECO:0000313" key="5">
    <source>
        <dbReference type="EMBL" id="PSK97009.1"/>
    </source>
</evidence>
<reference evidence="5 6" key="1">
    <citation type="submission" date="2018-03" db="EMBL/GenBank/DDBJ databases">
        <title>Genomic Encyclopedia of Archaeal and Bacterial Type Strains, Phase II (KMG-II): from individual species to whole genera.</title>
        <authorList>
            <person name="Goeker M."/>
        </authorList>
    </citation>
    <scope>NUCLEOTIDE SEQUENCE [LARGE SCALE GENOMIC DNA]</scope>
    <source>
        <strain evidence="5 6">DSM 45312</strain>
    </source>
</reference>
<dbReference type="GO" id="GO:0004674">
    <property type="term" value="F:protein serine/threonine kinase activity"/>
    <property type="evidence" value="ECO:0007669"/>
    <property type="project" value="UniProtKB-KW"/>
</dbReference>
<dbReference type="SMART" id="SM00028">
    <property type="entry name" value="TPR"/>
    <property type="match status" value="14"/>
</dbReference>
<keyword evidence="5" id="KW-0418">Kinase</keyword>
<dbReference type="CDD" id="cd14014">
    <property type="entry name" value="STKc_PknB_like"/>
    <property type="match status" value="1"/>
</dbReference>
<dbReference type="InterPro" id="IPR050498">
    <property type="entry name" value="Ycf3"/>
</dbReference>
<dbReference type="SUPFAM" id="SSF48452">
    <property type="entry name" value="TPR-like"/>
    <property type="match status" value="1"/>
</dbReference>
<feature type="repeat" description="TPR" evidence="3">
    <location>
        <begin position="41"/>
        <end position="74"/>
    </location>
</feature>
<dbReference type="InterPro" id="IPR008271">
    <property type="entry name" value="Ser/Thr_kinase_AS"/>
</dbReference>
<dbReference type="Pfam" id="PF00069">
    <property type="entry name" value="Pkinase"/>
    <property type="match status" value="1"/>
</dbReference>
<dbReference type="AlphaFoldDB" id="A0A2P8DIM7"/>
<dbReference type="InterPro" id="IPR011990">
    <property type="entry name" value="TPR-like_helical_dom_sf"/>
</dbReference>
<accession>A0A2P8DIM7</accession>
<keyword evidence="5" id="KW-0723">Serine/threonine-protein kinase</keyword>
<dbReference type="GO" id="GO:0005524">
    <property type="term" value="F:ATP binding"/>
    <property type="evidence" value="ECO:0007669"/>
    <property type="project" value="InterPro"/>
</dbReference>
<sequence>MHADDGYAHRVVLGRAALNDARLTEAVRLLEQAVELSPHQADAYLHLGAALRGLGQAERARLAYARALATAPEGHATADAVDEGLRALRPVRTDRRERGNFRRGQLVESERNGPCTVLEVRKGGFGVVYVVRVESSGARMAFKTLDARLVWSDEDQDRFAREALTWVRLDPHPNVAQAEGVEWIEGMPCVITAYAEGGDLMHLLARSGPLMLRGALRHARQLCDGLRHAHEQLGIVHRDVKPANCLLDADGTLRVTDFGLARVFDGVHETGAAPGRGRSAPSPGTAALLTSVAGTPPYMAPEQFVPGAVLDTRADVYAFGVVLFQMITGRIPPGDGRARAHIDRATPRRERRTALYRLIRGCTAPDRADRPPDFAAVRELLDTAHRELTGAPSPAPARAQRARAEDRLSQALSLRHLGRNDEALAAVREGQELAERNRDGDVALGRLWQVRGMVLESLRRYDDALAAHDRAVELNPDEATAWLARGTVLRTLGRGDDAMESFDRTLALKPGEEFAWSNKAEVLGGLGRDEEAEEAFTRSLELNPRRHGVLCDRAELRHRAGRSTEALADLDRALEISPRDFGTLVAKAKLLRDLMHYTEALEVLRHAAEIEPDDPVLWGLRMHVHGELGQHEQALECMETALRQREALTGRDDGDQGRNSLGRAHLWRYRGTVLARLGRPSEDVLACCDRAVGLAPEVAEFRLHRAAVLGELGRIEEELADCEQAFALEPDEPRSWRRTANTLRRMGRMEDALAWCEEAVAAFPGHNGILNETCAALIGLGRLDDALLCAQEWRERHPMDADAWMQFSFVLWRLGRDEESLAWADEALETWPDEPYLWYRRGHALEPLGRTEEAAAALERSAALKNAD</sequence>
<feature type="domain" description="Protein kinase" evidence="4">
    <location>
        <begin position="114"/>
        <end position="388"/>
    </location>
</feature>
<protein>
    <submittedName>
        <fullName evidence="5">Serine/threonine protein kinase</fullName>
    </submittedName>
</protein>
<dbReference type="InterPro" id="IPR019734">
    <property type="entry name" value="TPR_rpt"/>
</dbReference>
<dbReference type="InterPro" id="IPR011009">
    <property type="entry name" value="Kinase-like_dom_sf"/>
</dbReference>
<proteinExistence type="predicted"/>